<evidence type="ECO:0000313" key="1">
    <source>
        <dbReference type="EMBL" id="MBP2170743.1"/>
    </source>
</evidence>
<organism evidence="1 2">
    <name type="scientific">Winslowiella toletana</name>
    <dbReference type="NCBI Taxonomy" id="92490"/>
    <lineage>
        <taxon>Bacteria</taxon>
        <taxon>Pseudomonadati</taxon>
        <taxon>Pseudomonadota</taxon>
        <taxon>Gammaproteobacteria</taxon>
        <taxon>Enterobacterales</taxon>
        <taxon>Erwiniaceae</taxon>
        <taxon>Winslowiella</taxon>
    </lineage>
</organism>
<gene>
    <name evidence="1" type="ORF">J2125_003935</name>
</gene>
<name>A0ABS4PFQ8_9GAMM</name>
<sequence length="78" mass="9172">MAVILKKEEKIQTTCDSLQSGFTFEEFLESFISLYPKDWEKLGKEYAKHERKTKPGKSHPMPEPVQYMKNALNVHQKK</sequence>
<dbReference type="Proteomes" id="UP001195624">
    <property type="component" value="Unassembled WGS sequence"/>
</dbReference>
<comment type="caution">
    <text evidence="1">The sequence shown here is derived from an EMBL/GenBank/DDBJ whole genome shotgun (WGS) entry which is preliminary data.</text>
</comment>
<protein>
    <submittedName>
        <fullName evidence="1">Uncharacterized protein</fullName>
    </submittedName>
</protein>
<dbReference type="EMBL" id="JAGGMQ010000001">
    <property type="protein sequence ID" value="MBP2170743.1"/>
    <property type="molecule type" value="Genomic_DNA"/>
</dbReference>
<keyword evidence="2" id="KW-1185">Reference proteome</keyword>
<evidence type="ECO:0000313" key="2">
    <source>
        <dbReference type="Proteomes" id="UP001195624"/>
    </source>
</evidence>
<accession>A0ABS4PFQ8</accession>
<reference evidence="2" key="2">
    <citation type="submission" date="2023-07" db="EMBL/GenBank/DDBJ databases">
        <title>Genome mining of underrepresented organisms for secondary metabolites.</title>
        <authorList>
            <person name="D'Agostino P.M."/>
        </authorList>
    </citation>
    <scope>NUCLEOTIDE SEQUENCE [LARGE SCALE GENOMIC DNA]</scope>
    <source>
        <strain evidence="2">WS4403</strain>
    </source>
</reference>
<proteinExistence type="predicted"/>
<dbReference type="RefSeq" id="WP_017801283.1">
    <property type="nucleotide sequence ID" value="NZ_JAGGMQ010000001.1"/>
</dbReference>
<reference evidence="1 2" key="1">
    <citation type="submission" date="2021-03" db="EMBL/GenBank/DDBJ databases">
        <authorList>
            <person name="D'Agostino P."/>
            <person name="Huntemann M."/>
            <person name="Clum A."/>
            <person name="Spunde A."/>
            <person name="Palaniappan K."/>
            <person name="Ritter S."/>
            <person name="Mikhailova N."/>
            <person name="Chen I.-M."/>
            <person name="Stamatis D."/>
            <person name="Reddy T."/>
            <person name="O'Malley R."/>
            <person name="Daum C."/>
            <person name="Shapiro N."/>
            <person name="Ivanova N."/>
            <person name="Kyrpides N."/>
            <person name="Woyke T."/>
        </authorList>
    </citation>
    <scope>NUCLEOTIDE SEQUENCE [LARGE SCALE GENOMIC DNA]</scope>
    <source>
        <strain evidence="1 2">WS4403</strain>
    </source>
</reference>